<keyword evidence="3 4" id="KW-0949">S-adenosyl-L-methionine</keyword>
<dbReference type="Gene3D" id="2.70.160.11">
    <property type="entry name" value="Hnrnp arginine n-methyltransferase1"/>
    <property type="match status" value="2"/>
</dbReference>
<name>A0A4Y2FQH2_ARAVE</name>
<dbReference type="SUPFAM" id="SSF48452">
    <property type="entry name" value="TPR-like"/>
    <property type="match status" value="1"/>
</dbReference>
<dbReference type="OrthoDB" id="5980806at2759"/>
<evidence type="ECO:0000256" key="4">
    <source>
        <dbReference type="PROSITE-ProRule" id="PRU01015"/>
    </source>
</evidence>
<evidence type="ECO:0000313" key="7">
    <source>
        <dbReference type="Proteomes" id="UP000499080"/>
    </source>
</evidence>
<dbReference type="Pfam" id="PF22528">
    <property type="entry name" value="PRMT_C"/>
    <property type="match status" value="2"/>
</dbReference>
<dbReference type="AlphaFoldDB" id="A0A4Y2FQH2"/>
<organism evidence="6 7">
    <name type="scientific">Araneus ventricosus</name>
    <name type="common">Orbweaver spider</name>
    <name type="synonym">Epeira ventricosa</name>
    <dbReference type="NCBI Taxonomy" id="182803"/>
    <lineage>
        <taxon>Eukaryota</taxon>
        <taxon>Metazoa</taxon>
        <taxon>Ecdysozoa</taxon>
        <taxon>Arthropoda</taxon>
        <taxon>Chelicerata</taxon>
        <taxon>Arachnida</taxon>
        <taxon>Araneae</taxon>
        <taxon>Araneomorphae</taxon>
        <taxon>Entelegynae</taxon>
        <taxon>Araneoidea</taxon>
        <taxon>Araneidae</taxon>
        <taxon>Araneus</taxon>
    </lineage>
</organism>
<dbReference type="GO" id="GO:0032259">
    <property type="term" value="P:methylation"/>
    <property type="evidence" value="ECO:0007669"/>
    <property type="project" value="UniProtKB-KW"/>
</dbReference>
<evidence type="ECO:0000313" key="6">
    <source>
        <dbReference type="EMBL" id="GBM43391.1"/>
    </source>
</evidence>
<dbReference type="SUPFAM" id="SSF53335">
    <property type="entry name" value="S-adenosyl-L-methionine-dependent methyltransferases"/>
    <property type="match status" value="2"/>
</dbReference>
<sequence>MRTGKILQLSGNTLEVKKKRGKIYENKNKVTMESSTEDWNQGRQLLLQRCKSRALSCLNEREYSRAFAHFIVALTVEPSVKGELLNAFLFTLEKLSEKLEKEKQVNEVLMCYEQALDVLPHDSHVLHGLGTTLFRLGYVECALSYFLKSYKANPFFTPSLYCMENLKNALVERWHFVMLNDKERNLAYKRAIKRAVEEGYKHVLDIGAGTGILSMMAADASAEKVYACEASEIMFAVLQNVVKLNEKPIQVFPKFSTDLVIGEDLPEKVSLIVTEIFDAGLFGENSLETLDHAWEHLLEKDTEDLSPSEENDISPSCPNHVDKSNLNVCRSKVIPYSADVYVVPVESEQLHKAFRLDNKITQALDIKDVIPQYLDEEPYTTEKISNLKFKYLSEPSCILKANFNSPQDIKLLLQGKVLIPSYKCTESGNLDAFVMWFDLHLDDKETISTAPKEVSDNGCWEQAIFHVLPQYLDGASSFCNVGDNIEAEFLCRGHFQLKKVKLPNSVPSSNFNQKQTMDPSLIYYLNSYGAGDIINLNLRDISPVDNASILDISTFPCLSLKSLKDTSSVASVLRTQYQSEIEQLRDMYGISYDRLSFKSYEDFCNSKMQCDFLIVDPVEMCGLLKKNLLEDVTVLRMQCLKETGLVVPGQIEIHAVLVESETLKEHSKLISDERVDDFKISQIMNAYKCQIHQDIQYSSLLHQKITEPFKLCTIDLNNTSETGIKSFFKDAFKTAEVEVATNGKVTAVIYWFAIKYHSSYTVNTSDPGGLWKQAACVLDEEVQVQKGDKLCLQYSLKNSCFQIGVASH</sequence>
<dbReference type="Gene3D" id="3.40.50.150">
    <property type="entry name" value="Vaccinia Virus protein VP39"/>
    <property type="match status" value="1"/>
</dbReference>
<dbReference type="GO" id="GO:0016274">
    <property type="term" value="F:protein-arginine N-methyltransferase activity"/>
    <property type="evidence" value="ECO:0007669"/>
    <property type="project" value="InterPro"/>
</dbReference>
<dbReference type="PANTHER" id="PTHR11006:SF60">
    <property type="entry name" value="PROTEIN ARGININE N-METHYLTRANSFERASE 9"/>
    <property type="match status" value="1"/>
</dbReference>
<keyword evidence="1 4" id="KW-0489">Methyltransferase</keyword>
<dbReference type="InterPro" id="IPR029063">
    <property type="entry name" value="SAM-dependent_MTases_sf"/>
</dbReference>
<evidence type="ECO:0000256" key="3">
    <source>
        <dbReference type="ARBA" id="ARBA00022691"/>
    </source>
</evidence>
<proteinExistence type="predicted"/>
<dbReference type="GO" id="GO:0005634">
    <property type="term" value="C:nucleus"/>
    <property type="evidence" value="ECO:0007669"/>
    <property type="project" value="TreeGrafter"/>
</dbReference>
<evidence type="ECO:0000256" key="2">
    <source>
        <dbReference type="ARBA" id="ARBA00022679"/>
    </source>
</evidence>
<keyword evidence="2 4" id="KW-0808">Transferase</keyword>
<dbReference type="InterPro" id="IPR011990">
    <property type="entry name" value="TPR-like_helical_dom_sf"/>
</dbReference>
<gene>
    <name evidence="6" type="primary">prmt9</name>
    <name evidence="6" type="ORF">AVEN_264610_1</name>
</gene>
<evidence type="ECO:0000256" key="1">
    <source>
        <dbReference type="ARBA" id="ARBA00022603"/>
    </source>
</evidence>
<comment type="caution">
    <text evidence="6">The sequence shown here is derived from an EMBL/GenBank/DDBJ whole genome shotgun (WGS) entry which is preliminary data.</text>
</comment>
<dbReference type="PANTHER" id="PTHR11006">
    <property type="entry name" value="PROTEIN ARGININE N-METHYLTRANSFERASE"/>
    <property type="match status" value="1"/>
</dbReference>
<dbReference type="Gene3D" id="1.25.40.10">
    <property type="entry name" value="Tetratricopeptide repeat domain"/>
    <property type="match status" value="1"/>
</dbReference>
<accession>A0A4Y2FQH2</accession>
<dbReference type="InterPro" id="IPR055135">
    <property type="entry name" value="PRMT_dom"/>
</dbReference>
<dbReference type="PROSITE" id="PS51678">
    <property type="entry name" value="SAM_MT_PRMT"/>
    <property type="match status" value="1"/>
</dbReference>
<evidence type="ECO:0000259" key="5">
    <source>
        <dbReference type="Pfam" id="PF22528"/>
    </source>
</evidence>
<reference evidence="6 7" key="1">
    <citation type="journal article" date="2019" name="Sci. Rep.">
        <title>Orb-weaving spider Araneus ventricosus genome elucidates the spidroin gene catalogue.</title>
        <authorList>
            <person name="Kono N."/>
            <person name="Nakamura H."/>
            <person name="Ohtoshi R."/>
            <person name="Moran D.A.P."/>
            <person name="Shinohara A."/>
            <person name="Yoshida Y."/>
            <person name="Fujiwara M."/>
            <person name="Mori M."/>
            <person name="Tomita M."/>
            <person name="Arakawa K."/>
        </authorList>
    </citation>
    <scope>NUCLEOTIDE SEQUENCE [LARGE SCALE GENOMIC DNA]</scope>
</reference>
<dbReference type="Proteomes" id="UP000499080">
    <property type="component" value="Unassembled WGS sequence"/>
</dbReference>
<feature type="domain" description="Protein arginine N-methyltransferase" evidence="5">
    <location>
        <begin position="652"/>
        <end position="799"/>
    </location>
</feature>
<dbReference type="CDD" id="cd02440">
    <property type="entry name" value="AdoMet_MTases"/>
    <property type="match status" value="1"/>
</dbReference>
<dbReference type="Pfam" id="PF06325">
    <property type="entry name" value="PrmA"/>
    <property type="match status" value="1"/>
</dbReference>
<dbReference type="GO" id="GO:0042054">
    <property type="term" value="F:histone methyltransferase activity"/>
    <property type="evidence" value="ECO:0007669"/>
    <property type="project" value="TreeGrafter"/>
</dbReference>
<feature type="domain" description="Protein arginine N-methyltransferase" evidence="5">
    <location>
        <begin position="337"/>
        <end position="467"/>
    </location>
</feature>
<dbReference type="EMBL" id="BGPR01001028">
    <property type="protein sequence ID" value="GBM43391.1"/>
    <property type="molecule type" value="Genomic_DNA"/>
</dbReference>
<protein>
    <submittedName>
        <fullName evidence="6">Protein arginine N-methyltransferase 9</fullName>
    </submittedName>
</protein>
<keyword evidence="7" id="KW-1185">Reference proteome</keyword>
<dbReference type="InterPro" id="IPR025799">
    <property type="entry name" value="Arg_MeTrfase"/>
</dbReference>